<dbReference type="AlphaFoldDB" id="A0A3P4B5A7"/>
<name>A0A3P4B5A7_9BURK</name>
<keyword evidence="2" id="KW-1185">Reference proteome</keyword>
<evidence type="ECO:0000313" key="1">
    <source>
        <dbReference type="EMBL" id="VCU70840.1"/>
    </source>
</evidence>
<dbReference type="RefSeq" id="WP_124080305.1">
    <property type="nucleotide sequence ID" value="NZ_UWPJ01000023.1"/>
</dbReference>
<dbReference type="Proteomes" id="UP000277294">
    <property type="component" value="Unassembled WGS sequence"/>
</dbReference>
<reference evidence="1 2" key="1">
    <citation type="submission" date="2018-10" db="EMBL/GenBank/DDBJ databases">
        <authorList>
            <person name="Criscuolo A."/>
        </authorList>
    </citation>
    <scope>NUCLEOTIDE SEQUENCE [LARGE SCALE GENOMIC DNA]</scope>
    <source>
        <strain evidence="1">DnA1</strain>
    </source>
</reference>
<gene>
    <name evidence="1" type="ORF">PIGHUM_02919</name>
</gene>
<accession>A0A3P4B5A7</accession>
<organism evidence="1 2">
    <name type="scientific">Pigmentiphaga humi</name>
    <dbReference type="NCBI Taxonomy" id="2478468"/>
    <lineage>
        <taxon>Bacteria</taxon>
        <taxon>Pseudomonadati</taxon>
        <taxon>Pseudomonadota</taxon>
        <taxon>Betaproteobacteria</taxon>
        <taxon>Burkholderiales</taxon>
        <taxon>Alcaligenaceae</taxon>
        <taxon>Pigmentiphaga</taxon>
    </lineage>
</organism>
<sequence>MKPTKNSPEFHFRKVNFSLGNEALSCSAVLASLVQTVDKAEKENAPLAATCEALYVVRTQVNRNFPRMDANTQPLRRQGNVVFLPSFGQPKLKQQIWRQLRLAQRRAVVPLMYHWPVDRSPTFSGAMPRQA</sequence>
<evidence type="ECO:0000313" key="2">
    <source>
        <dbReference type="Proteomes" id="UP000277294"/>
    </source>
</evidence>
<protein>
    <submittedName>
        <fullName evidence="1">Uncharacterized protein</fullName>
    </submittedName>
</protein>
<dbReference type="EMBL" id="UWPJ01000023">
    <property type="protein sequence ID" value="VCU70840.1"/>
    <property type="molecule type" value="Genomic_DNA"/>
</dbReference>
<proteinExistence type="predicted"/>